<accession>A0A5B7H0D0</accession>
<name>A0A5B7H0D0_PORTR</name>
<dbReference type="EMBL" id="VSRR010020071">
    <property type="protein sequence ID" value="MPC62797.1"/>
    <property type="molecule type" value="Genomic_DNA"/>
</dbReference>
<dbReference type="AlphaFoldDB" id="A0A5B7H0D0"/>
<gene>
    <name evidence="1" type="ORF">E2C01_056886</name>
</gene>
<organism evidence="1 2">
    <name type="scientific">Portunus trituberculatus</name>
    <name type="common">Swimming crab</name>
    <name type="synonym">Neptunus trituberculatus</name>
    <dbReference type="NCBI Taxonomy" id="210409"/>
    <lineage>
        <taxon>Eukaryota</taxon>
        <taxon>Metazoa</taxon>
        <taxon>Ecdysozoa</taxon>
        <taxon>Arthropoda</taxon>
        <taxon>Crustacea</taxon>
        <taxon>Multicrustacea</taxon>
        <taxon>Malacostraca</taxon>
        <taxon>Eumalacostraca</taxon>
        <taxon>Eucarida</taxon>
        <taxon>Decapoda</taxon>
        <taxon>Pleocyemata</taxon>
        <taxon>Brachyura</taxon>
        <taxon>Eubrachyura</taxon>
        <taxon>Portunoidea</taxon>
        <taxon>Portunidae</taxon>
        <taxon>Portuninae</taxon>
        <taxon>Portunus</taxon>
    </lineage>
</organism>
<proteinExistence type="predicted"/>
<evidence type="ECO:0000313" key="1">
    <source>
        <dbReference type="EMBL" id="MPC62797.1"/>
    </source>
</evidence>
<comment type="caution">
    <text evidence="1">The sequence shown here is derived from an EMBL/GenBank/DDBJ whole genome shotgun (WGS) entry which is preliminary data.</text>
</comment>
<evidence type="ECO:0000313" key="2">
    <source>
        <dbReference type="Proteomes" id="UP000324222"/>
    </source>
</evidence>
<keyword evidence="2" id="KW-1185">Reference proteome</keyword>
<dbReference type="Proteomes" id="UP000324222">
    <property type="component" value="Unassembled WGS sequence"/>
</dbReference>
<protein>
    <submittedName>
        <fullName evidence="1">Uncharacterized protein</fullName>
    </submittedName>
</protein>
<reference evidence="1 2" key="1">
    <citation type="submission" date="2019-05" db="EMBL/GenBank/DDBJ databases">
        <title>Another draft genome of Portunus trituberculatus and its Hox gene families provides insights of decapod evolution.</title>
        <authorList>
            <person name="Jeong J.-H."/>
            <person name="Song I."/>
            <person name="Kim S."/>
            <person name="Choi T."/>
            <person name="Kim D."/>
            <person name="Ryu S."/>
            <person name="Kim W."/>
        </authorList>
    </citation>
    <scope>NUCLEOTIDE SEQUENCE [LARGE SCALE GENOMIC DNA]</scope>
    <source>
        <tissue evidence="1">Muscle</tissue>
    </source>
</reference>
<sequence>MHCPEGEGWDTTAVVRKTMVGLATMILLAGDIECRQVKRTDGGLLKYPLQERQQDFRFGIPLAVETVNRGCVVHFEKNPHVVQVLVRREEFERDPQPLYVDVGLLEPLHPPALHLVAQGGLVTPTHV</sequence>